<dbReference type="Proteomes" id="UP000005206">
    <property type="component" value="Chromosome 13"/>
</dbReference>
<dbReference type="STRING" id="660122.C7ZJZ9"/>
<dbReference type="AlphaFoldDB" id="C7ZJZ9"/>
<dbReference type="RefSeq" id="XP_003041392.1">
    <property type="nucleotide sequence ID" value="XM_003041346.1"/>
</dbReference>
<evidence type="ECO:0000256" key="1">
    <source>
        <dbReference type="SAM" id="SignalP"/>
    </source>
</evidence>
<dbReference type="KEGG" id="nhe:NECHADRAFT_87993"/>
<feature type="signal peptide" evidence="1">
    <location>
        <begin position="1"/>
        <end position="21"/>
    </location>
</feature>
<dbReference type="InParanoid" id="C7ZJZ9"/>
<accession>C7ZJZ9</accession>
<protein>
    <recommendedName>
        <fullName evidence="2">CHAT domain-containing protein</fullName>
    </recommendedName>
</protein>
<sequence length="199" mass="22504">MSVRGLIALLIPRWRVALIPAQPHDRAVRRSDVERLWEFMSEVEDFTDASDEAIREARRRLKDDTDDPTTQACRLQELASLLVSQSYLVLENIDWEENPLTVVDLIPMNLREQNPFLAYLRACGTSQMEEAKHLDESVHLISACQVAGFHHVVGTLSKVNDETCVDIARITYGTGARTIRLARGCTSGLLMFTMAVDYK</sequence>
<dbReference type="OrthoDB" id="9991317at2759"/>
<feature type="chain" id="PRO_5002988910" description="CHAT domain-containing protein" evidence="1">
    <location>
        <begin position="22"/>
        <end position="199"/>
    </location>
</feature>
<keyword evidence="1" id="KW-0732">Signal</keyword>
<reference evidence="3 4" key="1">
    <citation type="journal article" date="2009" name="PLoS Genet.">
        <title>The genome of Nectria haematococca: contribution of supernumerary chromosomes to gene expansion.</title>
        <authorList>
            <person name="Coleman J.J."/>
            <person name="Rounsley S.D."/>
            <person name="Rodriguez-Carres M."/>
            <person name="Kuo A."/>
            <person name="Wasmann C.C."/>
            <person name="Grimwood J."/>
            <person name="Schmutz J."/>
            <person name="Taga M."/>
            <person name="White G.J."/>
            <person name="Zhou S."/>
            <person name="Schwartz D.C."/>
            <person name="Freitag M."/>
            <person name="Ma L.J."/>
            <person name="Danchin E.G."/>
            <person name="Henrissat B."/>
            <person name="Coutinho P.M."/>
            <person name="Nelson D.R."/>
            <person name="Straney D."/>
            <person name="Napoli C.A."/>
            <person name="Barker B.M."/>
            <person name="Gribskov M."/>
            <person name="Rep M."/>
            <person name="Kroken S."/>
            <person name="Molnar I."/>
            <person name="Rensing C."/>
            <person name="Kennell J.C."/>
            <person name="Zamora J."/>
            <person name="Farman M.L."/>
            <person name="Selker E.U."/>
            <person name="Salamov A."/>
            <person name="Shapiro H."/>
            <person name="Pangilinan J."/>
            <person name="Lindquist E."/>
            <person name="Lamers C."/>
            <person name="Grigoriev I.V."/>
            <person name="Geiser D.M."/>
            <person name="Covert S.F."/>
            <person name="Temporini E."/>
            <person name="Vanetten H.D."/>
        </authorList>
    </citation>
    <scope>NUCLEOTIDE SEQUENCE [LARGE SCALE GENOMIC DNA]</scope>
    <source>
        <strain evidence="4">ATCC MYA-4622 / CBS 123669 / FGSC 9596 / NRRL 45880 / 77-13-4</strain>
    </source>
</reference>
<evidence type="ECO:0000259" key="2">
    <source>
        <dbReference type="Pfam" id="PF12770"/>
    </source>
</evidence>
<organism evidence="3 4">
    <name type="scientific">Fusarium vanettenii (strain ATCC MYA-4622 / CBS 123669 / FGSC 9596 / NRRL 45880 / 77-13-4)</name>
    <name type="common">Fusarium solani subsp. pisi</name>
    <dbReference type="NCBI Taxonomy" id="660122"/>
    <lineage>
        <taxon>Eukaryota</taxon>
        <taxon>Fungi</taxon>
        <taxon>Dikarya</taxon>
        <taxon>Ascomycota</taxon>
        <taxon>Pezizomycotina</taxon>
        <taxon>Sordariomycetes</taxon>
        <taxon>Hypocreomycetidae</taxon>
        <taxon>Hypocreales</taxon>
        <taxon>Nectriaceae</taxon>
        <taxon>Fusarium</taxon>
        <taxon>Fusarium solani species complex</taxon>
        <taxon>Fusarium vanettenii</taxon>
    </lineage>
</organism>
<dbReference type="VEuPathDB" id="FungiDB:NECHADRAFT_87993"/>
<feature type="domain" description="CHAT" evidence="2">
    <location>
        <begin position="84"/>
        <end position="172"/>
    </location>
</feature>
<keyword evidence="4" id="KW-1185">Reference proteome</keyword>
<dbReference type="GeneID" id="9676265"/>
<dbReference type="Pfam" id="PF12770">
    <property type="entry name" value="CHAT"/>
    <property type="match status" value="1"/>
</dbReference>
<dbReference type="HOGENOM" id="CLU_1372546_0_0_1"/>
<name>C7ZJZ9_FUSV7</name>
<evidence type="ECO:0000313" key="4">
    <source>
        <dbReference type="Proteomes" id="UP000005206"/>
    </source>
</evidence>
<dbReference type="EMBL" id="GG698936">
    <property type="protein sequence ID" value="EEU35679.1"/>
    <property type="molecule type" value="Genomic_DNA"/>
</dbReference>
<dbReference type="InterPro" id="IPR024983">
    <property type="entry name" value="CHAT_dom"/>
</dbReference>
<evidence type="ECO:0000313" key="3">
    <source>
        <dbReference type="EMBL" id="EEU35679.1"/>
    </source>
</evidence>
<proteinExistence type="predicted"/>
<gene>
    <name evidence="3" type="ORF">NECHADRAFT_87993</name>
</gene>